<proteinExistence type="predicted"/>
<reference evidence="3 4" key="1">
    <citation type="journal article" date="2016" name="PLoS Pathog.">
        <title>Biosynthesis of antibiotic leucinostatins in bio-control fungus Purpureocillium lilacinum and their inhibition on phytophthora revealed by genome mining.</title>
        <authorList>
            <person name="Wang G."/>
            <person name="Liu Z."/>
            <person name="Lin R."/>
            <person name="Li E."/>
            <person name="Mao Z."/>
            <person name="Ling J."/>
            <person name="Yang Y."/>
            <person name="Yin W.B."/>
            <person name="Xie B."/>
        </authorList>
    </citation>
    <scope>NUCLEOTIDE SEQUENCE [LARGE SCALE GENOMIC DNA]</scope>
    <source>
        <strain evidence="3">170</strain>
    </source>
</reference>
<evidence type="ECO:0000313" key="4">
    <source>
        <dbReference type="Proteomes" id="UP000078397"/>
    </source>
</evidence>
<sequence>MKAQTAVVALFVSLVAARPQGVQFPGGNDNGGCARGKALPGLEGKGTLCIGEFGENFGPPPGTAQQEPQSGGQRPASGSGTSTPSQKLPFRQPNDFCRDLFEECLGTVKFCQREQDPKACLDAREPAP</sequence>
<dbReference type="AlphaFoldDB" id="A0A179F549"/>
<gene>
    <name evidence="3" type="ORF">VFPPC_10666</name>
</gene>
<evidence type="ECO:0000256" key="1">
    <source>
        <dbReference type="SAM" id="MobiDB-lite"/>
    </source>
</evidence>
<dbReference type="EMBL" id="LSBJ02000009">
    <property type="protein sequence ID" value="OAQ60239.1"/>
    <property type="molecule type" value="Genomic_DNA"/>
</dbReference>
<name>A0A179F549_METCM</name>
<dbReference type="KEGG" id="pchm:VFPPC_10666"/>
<accession>A0A179F549</accession>
<feature type="signal peptide" evidence="2">
    <location>
        <begin position="1"/>
        <end position="17"/>
    </location>
</feature>
<comment type="caution">
    <text evidence="3">The sequence shown here is derived from an EMBL/GenBank/DDBJ whole genome shotgun (WGS) entry which is preliminary data.</text>
</comment>
<protein>
    <submittedName>
        <fullName evidence="3">Uncharacterized protein</fullName>
    </submittedName>
</protein>
<evidence type="ECO:0000313" key="3">
    <source>
        <dbReference type="EMBL" id="OAQ60239.1"/>
    </source>
</evidence>
<keyword evidence="4" id="KW-1185">Reference proteome</keyword>
<feature type="compositionally biased region" description="Polar residues" evidence="1">
    <location>
        <begin position="63"/>
        <end position="86"/>
    </location>
</feature>
<dbReference type="Proteomes" id="UP000078397">
    <property type="component" value="Unassembled WGS sequence"/>
</dbReference>
<feature type="region of interest" description="Disordered" evidence="1">
    <location>
        <begin position="51"/>
        <end position="92"/>
    </location>
</feature>
<dbReference type="RefSeq" id="XP_018138149.1">
    <property type="nucleotide sequence ID" value="XM_018288992.1"/>
</dbReference>
<evidence type="ECO:0000256" key="2">
    <source>
        <dbReference type="SAM" id="SignalP"/>
    </source>
</evidence>
<organism evidence="3 4">
    <name type="scientific">Pochonia chlamydosporia 170</name>
    <dbReference type="NCBI Taxonomy" id="1380566"/>
    <lineage>
        <taxon>Eukaryota</taxon>
        <taxon>Fungi</taxon>
        <taxon>Dikarya</taxon>
        <taxon>Ascomycota</taxon>
        <taxon>Pezizomycotina</taxon>
        <taxon>Sordariomycetes</taxon>
        <taxon>Hypocreomycetidae</taxon>
        <taxon>Hypocreales</taxon>
        <taxon>Clavicipitaceae</taxon>
        <taxon>Pochonia</taxon>
    </lineage>
</organism>
<dbReference type="GeneID" id="28852986"/>
<keyword evidence="2" id="KW-0732">Signal</keyword>
<feature type="chain" id="PRO_5008101325" evidence="2">
    <location>
        <begin position="18"/>
        <end position="128"/>
    </location>
</feature>